<dbReference type="EMBL" id="UZAH01009203">
    <property type="protein sequence ID" value="VDO35295.1"/>
    <property type="molecule type" value="Genomic_DNA"/>
</dbReference>
<sequence length="132" mass="15156">MDRKLKIAHETASCARSHNNMLKYLERFLNSYKVQYPYELLALETLPTLRGTRTGPTKHIVHPDEWPVPSLGRDADGGSMVTCYGCLLLRSFLPEQRTNSSCSDSESRRIRDYARSRRAETMPVETNGDEYE</sequence>
<proteinExistence type="predicted"/>
<feature type="compositionally biased region" description="Basic and acidic residues" evidence="1">
    <location>
        <begin position="105"/>
        <end position="120"/>
    </location>
</feature>
<accession>A0A183FBB5</accession>
<dbReference type="Proteomes" id="UP000050761">
    <property type="component" value="Unassembled WGS sequence"/>
</dbReference>
<dbReference type="AlphaFoldDB" id="A0A183FBB5"/>
<accession>A0A3P7YDS0</accession>
<protein>
    <submittedName>
        <fullName evidence="4">DUF4187 domain-containing protein</fullName>
    </submittedName>
</protein>
<dbReference type="WBParaSite" id="HPBE_0000345701-mRNA-1">
    <property type="protein sequence ID" value="HPBE_0000345701-mRNA-1"/>
    <property type="gene ID" value="HPBE_0000345701"/>
</dbReference>
<evidence type="ECO:0000313" key="2">
    <source>
        <dbReference type="EMBL" id="VDO35295.1"/>
    </source>
</evidence>
<keyword evidence="3" id="KW-1185">Reference proteome</keyword>
<evidence type="ECO:0000313" key="4">
    <source>
        <dbReference type="WBParaSite" id="HPBE_0000345701-mRNA-1"/>
    </source>
</evidence>
<reference evidence="2 3" key="1">
    <citation type="submission" date="2018-11" db="EMBL/GenBank/DDBJ databases">
        <authorList>
            <consortium name="Pathogen Informatics"/>
        </authorList>
    </citation>
    <scope>NUCLEOTIDE SEQUENCE [LARGE SCALE GENOMIC DNA]</scope>
</reference>
<gene>
    <name evidence="2" type="ORF">HPBE_LOCUS3458</name>
</gene>
<organism evidence="3 4">
    <name type="scientific">Heligmosomoides polygyrus</name>
    <name type="common">Parasitic roundworm</name>
    <dbReference type="NCBI Taxonomy" id="6339"/>
    <lineage>
        <taxon>Eukaryota</taxon>
        <taxon>Metazoa</taxon>
        <taxon>Ecdysozoa</taxon>
        <taxon>Nematoda</taxon>
        <taxon>Chromadorea</taxon>
        <taxon>Rhabditida</taxon>
        <taxon>Rhabditina</taxon>
        <taxon>Rhabditomorpha</taxon>
        <taxon>Strongyloidea</taxon>
        <taxon>Heligmosomidae</taxon>
        <taxon>Heligmosomoides</taxon>
    </lineage>
</organism>
<reference evidence="4" key="2">
    <citation type="submission" date="2019-09" db="UniProtKB">
        <authorList>
            <consortium name="WormBaseParasite"/>
        </authorList>
    </citation>
    <scope>IDENTIFICATION</scope>
</reference>
<evidence type="ECO:0000313" key="3">
    <source>
        <dbReference type="Proteomes" id="UP000050761"/>
    </source>
</evidence>
<evidence type="ECO:0000256" key="1">
    <source>
        <dbReference type="SAM" id="MobiDB-lite"/>
    </source>
</evidence>
<name>A0A183FBB5_HELPZ</name>
<feature type="region of interest" description="Disordered" evidence="1">
    <location>
        <begin position="96"/>
        <end position="132"/>
    </location>
</feature>